<evidence type="ECO:0000256" key="6">
    <source>
        <dbReference type="SAM" id="Phobius"/>
    </source>
</evidence>
<dbReference type="PANTHER" id="PTHR23504">
    <property type="entry name" value="MAJOR FACILITATOR SUPERFAMILY DOMAIN-CONTAINING PROTEIN 10"/>
    <property type="match status" value="1"/>
</dbReference>
<feature type="transmembrane region" description="Helical" evidence="6">
    <location>
        <begin position="161"/>
        <end position="183"/>
    </location>
</feature>
<feature type="transmembrane region" description="Helical" evidence="6">
    <location>
        <begin position="350"/>
        <end position="368"/>
    </location>
</feature>
<feature type="transmembrane region" description="Helical" evidence="6">
    <location>
        <begin position="104"/>
        <end position="122"/>
    </location>
</feature>
<evidence type="ECO:0000313" key="9">
    <source>
        <dbReference type="Proteomes" id="UP001556367"/>
    </source>
</evidence>
<comment type="subcellular location">
    <subcellularLocation>
        <location evidence="1">Membrane</location>
        <topology evidence="1">Multi-pass membrane protein</topology>
    </subcellularLocation>
</comment>
<evidence type="ECO:0000313" key="8">
    <source>
        <dbReference type="EMBL" id="KAL0948631.1"/>
    </source>
</evidence>
<keyword evidence="3 6" id="KW-0812">Transmembrane</keyword>
<dbReference type="CDD" id="cd17330">
    <property type="entry name" value="MFS_SLC46_TetA_like"/>
    <property type="match status" value="1"/>
</dbReference>
<feature type="transmembrane region" description="Helical" evidence="6">
    <location>
        <begin position="70"/>
        <end position="92"/>
    </location>
</feature>
<feature type="transmembrane region" description="Helical" evidence="6">
    <location>
        <begin position="417"/>
        <end position="442"/>
    </location>
</feature>
<gene>
    <name evidence="8" type="ORF">HGRIS_010438</name>
</gene>
<dbReference type="PANTHER" id="PTHR23504:SF15">
    <property type="entry name" value="MAJOR FACILITATOR SUPERFAMILY (MFS) PROFILE DOMAIN-CONTAINING PROTEIN"/>
    <property type="match status" value="1"/>
</dbReference>
<evidence type="ECO:0000256" key="2">
    <source>
        <dbReference type="ARBA" id="ARBA00022448"/>
    </source>
</evidence>
<organism evidence="8 9">
    <name type="scientific">Hohenbuehelia grisea</name>
    <dbReference type="NCBI Taxonomy" id="104357"/>
    <lineage>
        <taxon>Eukaryota</taxon>
        <taxon>Fungi</taxon>
        <taxon>Dikarya</taxon>
        <taxon>Basidiomycota</taxon>
        <taxon>Agaricomycotina</taxon>
        <taxon>Agaricomycetes</taxon>
        <taxon>Agaricomycetidae</taxon>
        <taxon>Agaricales</taxon>
        <taxon>Pleurotineae</taxon>
        <taxon>Pleurotaceae</taxon>
        <taxon>Hohenbuehelia</taxon>
    </lineage>
</organism>
<keyword evidence="9" id="KW-1185">Reference proteome</keyword>
<dbReference type="InterPro" id="IPR020846">
    <property type="entry name" value="MFS_dom"/>
</dbReference>
<feature type="transmembrane region" description="Helical" evidence="6">
    <location>
        <begin position="203"/>
        <end position="227"/>
    </location>
</feature>
<name>A0ABR3IZ37_9AGAR</name>
<protein>
    <recommendedName>
        <fullName evidence="7">Major facilitator superfamily (MFS) profile domain-containing protein</fullName>
    </recommendedName>
</protein>
<keyword evidence="5 6" id="KW-0472">Membrane</keyword>
<sequence>MTVAEISRDSDYDEESPLLAKPRRVPLPWSQLWIILVLQLAEPLTSQVISPFTPQLIREIGITQGDETKVGYYVGMMQSLFFLAEAVTVLHWSRVSDRIGRKPVILLGLFGISLSMFSFGLSRTFVGLVISRCLLGALNGNIGVIKSVMAELTHPSNISLAYSYMPLAWATGGTLGPMIGGSLSHPTERLPKLFGYSKFLKTYPYFLPCAVPASFALFAWFITFMYLKETVTSPQPISELLKKPKAKIALPEGGDSISANEEAEKPPPLRSLLTWGVLVPAANYASLSLVDMSFRAILPLFYSTPIALGGLGLDPPTIGKILSLYGILNGSCQIFFFARFHDRFGSKNTFTGGILAAFPCFAAFPLLSYLAQNGGLRGTVWLLVGLQTALSIGMNFSYGAVFIFIQSAAPNRRSLGAVNGIAQMTVSVMRAIGPAAANSLFSLSIDKQYLGGRLVYYILITMVGGATFVATLLPRHVRSK</sequence>
<evidence type="ECO:0000256" key="3">
    <source>
        <dbReference type="ARBA" id="ARBA00022692"/>
    </source>
</evidence>
<dbReference type="InterPro" id="IPR011701">
    <property type="entry name" value="MFS"/>
</dbReference>
<evidence type="ECO:0000259" key="7">
    <source>
        <dbReference type="PROSITE" id="PS50850"/>
    </source>
</evidence>
<proteinExistence type="predicted"/>
<feature type="transmembrane region" description="Helical" evidence="6">
    <location>
        <begin position="128"/>
        <end position="149"/>
    </location>
</feature>
<dbReference type="EMBL" id="JASNQZ010000013">
    <property type="protein sequence ID" value="KAL0948631.1"/>
    <property type="molecule type" value="Genomic_DNA"/>
</dbReference>
<comment type="caution">
    <text evidence="8">The sequence shown here is derived from an EMBL/GenBank/DDBJ whole genome shotgun (WGS) entry which is preliminary data.</text>
</comment>
<dbReference type="Proteomes" id="UP001556367">
    <property type="component" value="Unassembled WGS sequence"/>
</dbReference>
<keyword evidence="2" id="KW-0813">Transport</keyword>
<keyword evidence="4 6" id="KW-1133">Transmembrane helix</keyword>
<dbReference type="PROSITE" id="PS50850">
    <property type="entry name" value="MFS"/>
    <property type="match status" value="1"/>
</dbReference>
<dbReference type="InterPro" id="IPR036259">
    <property type="entry name" value="MFS_trans_sf"/>
</dbReference>
<dbReference type="SUPFAM" id="SSF103473">
    <property type="entry name" value="MFS general substrate transporter"/>
    <property type="match status" value="1"/>
</dbReference>
<evidence type="ECO:0000256" key="1">
    <source>
        <dbReference type="ARBA" id="ARBA00004141"/>
    </source>
</evidence>
<dbReference type="Gene3D" id="1.20.1250.20">
    <property type="entry name" value="MFS general substrate transporter like domains"/>
    <property type="match status" value="1"/>
</dbReference>
<accession>A0ABR3IZ37</accession>
<dbReference type="Pfam" id="PF07690">
    <property type="entry name" value="MFS_1"/>
    <property type="match status" value="1"/>
</dbReference>
<evidence type="ECO:0000256" key="4">
    <source>
        <dbReference type="ARBA" id="ARBA00022989"/>
    </source>
</evidence>
<feature type="transmembrane region" description="Helical" evidence="6">
    <location>
        <begin position="380"/>
        <end position="405"/>
    </location>
</feature>
<reference evidence="9" key="1">
    <citation type="submission" date="2024-06" db="EMBL/GenBank/DDBJ databases">
        <title>Multi-omics analyses provide insights into the biosynthesis of the anticancer antibiotic pleurotin in Hohenbuehelia grisea.</title>
        <authorList>
            <person name="Weaver J.A."/>
            <person name="Alberti F."/>
        </authorList>
    </citation>
    <scope>NUCLEOTIDE SEQUENCE [LARGE SCALE GENOMIC DNA]</scope>
    <source>
        <strain evidence="9">T-177</strain>
    </source>
</reference>
<feature type="domain" description="Major facilitator superfamily (MFS) profile" evidence="7">
    <location>
        <begin position="31"/>
        <end position="478"/>
    </location>
</feature>
<evidence type="ECO:0000256" key="5">
    <source>
        <dbReference type="ARBA" id="ARBA00023136"/>
    </source>
</evidence>
<feature type="transmembrane region" description="Helical" evidence="6">
    <location>
        <begin position="454"/>
        <end position="473"/>
    </location>
</feature>